<sequence length="125" mass="13873">MKRAMFVQFPRWSWWLFHLHCSVSIEERTTSGTWAIQFVHGGWIPSLAFPSCSLQQLAARVVRPSRARVVHPPVARGADADADAVGARAALRSEWHWHSTQEAGQARSIPPRPRATVAAAVPWAG</sequence>
<evidence type="ECO:0000313" key="3">
    <source>
        <dbReference type="Proteomes" id="UP000000763"/>
    </source>
</evidence>
<dbReference type="AlphaFoldDB" id="C7J1C5"/>
<protein>
    <submittedName>
        <fullName evidence="2">Os04g0430500 protein</fullName>
    </submittedName>
</protein>
<proteinExistence type="predicted"/>
<accession>C7J1C5</accession>
<dbReference type="EMBL" id="AP008210">
    <property type="protein sequence ID" value="BAH92672.1"/>
    <property type="molecule type" value="Genomic_DNA"/>
</dbReference>
<name>C7J1C5_ORYSJ</name>
<gene>
    <name evidence="2" type="ordered locus">Os04g0430500</name>
</gene>
<feature type="chain" id="PRO_5002978722" evidence="1">
    <location>
        <begin position="25"/>
        <end position="125"/>
    </location>
</feature>
<reference evidence="2 3" key="1">
    <citation type="journal article" date="2005" name="Nature">
        <title>The map-based sequence of the rice genome.</title>
        <authorList>
            <consortium name="International rice genome sequencing project (IRGSP)"/>
            <person name="Matsumoto T."/>
            <person name="Wu J."/>
            <person name="Kanamori H."/>
            <person name="Katayose Y."/>
            <person name="Fujisawa M."/>
            <person name="Namiki N."/>
            <person name="Mizuno H."/>
            <person name="Yamamoto K."/>
            <person name="Antonio B.A."/>
            <person name="Baba T."/>
            <person name="Sakata K."/>
            <person name="Nagamura Y."/>
            <person name="Aoki H."/>
            <person name="Arikawa K."/>
            <person name="Arita K."/>
            <person name="Bito T."/>
            <person name="Chiden Y."/>
            <person name="Fujitsuka N."/>
            <person name="Fukunaka R."/>
            <person name="Hamada M."/>
            <person name="Harada C."/>
            <person name="Hayashi A."/>
            <person name="Hijishita S."/>
            <person name="Honda M."/>
            <person name="Hosokawa S."/>
            <person name="Ichikawa Y."/>
            <person name="Idonuma A."/>
            <person name="Iijima M."/>
            <person name="Ikeda M."/>
            <person name="Ikeno M."/>
            <person name="Ito K."/>
            <person name="Ito S."/>
            <person name="Ito T."/>
            <person name="Ito Y."/>
            <person name="Ito Y."/>
            <person name="Iwabuchi A."/>
            <person name="Kamiya K."/>
            <person name="Karasawa W."/>
            <person name="Kurita K."/>
            <person name="Katagiri S."/>
            <person name="Kikuta A."/>
            <person name="Kobayashi H."/>
            <person name="Kobayashi N."/>
            <person name="Machita K."/>
            <person name="Maehara T."/>
            <person name="Masukawa M."/>
            <person name="Mizubayashi T."/>
            <person name="Mukai Y."/>
            <person name="Nagasaki H."/>
            <person name="Nagata Y."/>
            <person name="Naito S."/>
            <person name="Nakashima M."/>
            <person name="Nakama Y."/>
            <person name="Nakamichi Y."/>
            <person name="Nakamura M."/>
            <person name="Meguro A."/>
            <person name="Negishi M."/>
            <person name="Ohta I."/>
            <person name="Ohta T."/>
            <person name="Okamoto M."/>
            <person name="Ono N."/>
            <person name="Saji S."/>
            <person name="Sakaguchi M."/>
            <person name="Sakai K."/>
            <person name="Shibata M."/>
            <person name="Shimokawa T."/>
            <person name="Song J."/>
            <person name="Takazaki Y."/>
            <person name="Terasawa K."/>
            <person name="Tsugane M."/>
            <person name="Tsuji K."/>
            <person name="Ueda S."/>
            <person name="Waki K."/>
            <person name="Yamagata H."/>
            <person name="Yamamoto M."/>
            <person name="Yamamoto S."/>
            <person name="Yamane H."/>
            <person name="Yoshiki S."/>
            <person name="Yoshihara R."/>
            <person name="Yukawa K."/>
            <person name="Zhong H."/>
            <person name="Yano M."/>
            <person name="Yuan Q."/>
            <person name="Ouyang S."/>
            <person name="Liu J."/>
            <person name="Jones K.M."/>
            <person name="Gansberger K."/>
            <person name="Moffat K."/>
            <person name="Hill J."/>
            <person name="Bera J."/>
            <person name="Fadrosh D."/>
            <person name="Jin S."/>
            <person name="Johri S."/>
            <person name="Kim M."/>
            <person name="Overton L."/>
            <person name="Reardon M."/>
            <person name="Tsitrin T."/>
            <person name="Vuong H."/>
            <person name="Weaver B."/>
            <person name="Ciecko A."/>
            <person name="Tallon L."/>
            <person name="Jackson J."/>
            <person name="Pai G."/>
            <person name="Aken S.V."/>
            <person name="Utterback T."/>
            <person name="Reidmuller S."/>
            <person name="Feldblyum T."/>
            <person name="Hsiao J."/>
            <person name="Zismann V."/>
            <person name="Iobst S."/>
            <person name="de Vazeille A.R."/>
            <person name="Buell C.R."/>
            <person name="Ying K."/>
            <person name="Li Y."/>
            <person name="Lu T."/>
            <person name="Huang Y."/>
            <person name="Zhao Q."/>
            <person name="Feng Q."/>
            <person name="Zhang L."/>
            <person name="Zhu J."/>
            <person name="Weng Q."/>
            <person name="Mu J."/>
            <person name="Lu Y."/>
            <person name="Fan D."/>
            <person name="Liu Y."/>
            <person name="Guan J."/>
            <person name="Zhang Y."/>
            <person name="Yu S."/>
            <person name="Liu X."/>
            <person name="Zhang Y."/>
            <person name="Hong G."/>
            <person name="Han B."/>
            <person name="Choisne N."/>
            <person name="Demange N."/>
            <person name="Orjeda G."/>
            <person name="Samain S."/>
            <person name="Cattolico L."/>
            <person name="Pelletier E."/>
            <person name="Couloux A."/>
            <person name="Segurens B."/>
            <person name="Wincker P."/>
            <person name="D'Hont A."/>
            <person name="Scarpelli C."/>
            <person name="Weissenbach J."/>
            <person name="Salanoubat M."/>
            <person name="Quetier F."/>
            <person name="Yu Y."/>
            <person name="Kim H.R."/>
            <person name="Rambo T."/>
            <person name="Currie J."/>
            <person name="Collura K."/>
            <person name="Luo M."/>
            <person name="Yang T."/>
            <person name="Ammiraju J.S.S."/>
            <person name="Engler F."/>
            <person name="Soderlund C."/>
            <person name="Wing R.A."/>
            <person name="Palmer L.E."/>
            <person name="de la Bastide M."/>
            <person name="Spiegel L."/>
            <person name="Nascimento L."/>
            <person name="Zutavern T."/>
            <person name="O'Shaughnessy A."/>
            <person name="Dike S."/>
            <person name="Dedhia N."/>
            <person name="Preston R."/>
            <person name="Balija V."/>
            <person name="McCombie W.R."/>
            <person name="Chow T."/>
            <person name="Chen H."/>
            <person name="Chung M."/>
            <person name="Chen C."/>
            <person name="Shaw J."/>
            <person name="Wu H."/>
            <person name="Hsiao K."/>
            <person name="Chao Y."/>
            <person name="Chu M."/>
            <person name="Cheng C."/>
            <person name="Hour A."/>
            <person name="Lee P."/>
            <person name="Lin S."/>
            <person name="Lin Y."/>
            <person name="Liou J."/>
            <person name="Liu S."/>
            <person name="Hsing Y."/>
            <person name="Raghuvanshi S."/>
            <person name="Mohanty A."/>
            <person name="Bharti A.K."/>
            <person name="Gaur A."/>
            <person name="Gupta V."/>
            <person name="Kumar D."/>
            <person name="Ravi V."/>
            <person name="Vij S."/>
            <person name="Kapur A."/>
            <person name="Khurana P."/>
            <person name="Khurana P."/>
            <person name="Khurana J.P."/>
            <person name="Tyagi A.K."/>
            <person name="Gaikwad K."/>
            <person name="Singh A."/>
            <person name="Dalal V."/>
            <person name="Srivastava S."/>
            <person name="Dixit A."/>
            <person name="Pal A.K."/>
            <person name="Ghazi I.A."/>
            <person name="Yadav M."/>
            <person name="Pandit A."/>
            <person name="Bhargava A."/>
            <person name="Sureshbabu K."/>
            <person name="Batra K."/>
            <person name="Sharma T.R."/>
            <person name="Mohapatra T."/>
            <person name="Singh N.K."/>
            <person name="Messing J."/>
            <person name="Nelson A.B."/>
            <person name="Fuks G."/>
            <person name="Kavchok S."/>
            <person name="Keizer G."/>
            <person name="Linton E."/>
            <person name="Llaca V."/>
            <person name="Song R."/>
            <person name="Tanyolac B."/>
            <person name="Young S."/>
            <person name="Ho-Il K."/>
            <person name="Hahn J.H."/>
            <person name="Sangsakoo G."/>
            <person name="Vanavichit A."/>
            <person name="de Mattos Luiz.A.T."/>
            <person name="Zimmer P.D."/>
            <person name="Malone G."/>
            <person name="Dellagostin O."/>
            <person name="de Oliveira A.C."/>
            <person name="Bevan M."/>
            <person name="Bancroft I."/>
            <person name="Minx P."/>
            <person name="Cordum H."/>
            <person name="Wilson R."/>
            <person name="Cheng Z."/>
            <person name="Jin W."/>
            <person name="Jiang J."/>
            <person name="Leong S.A."/>
            <person name="Iwama H."/>
            <person name="Gojobori T."/>
            <person name="Itoh T."/>
            <person name="Niimura Y."/>
            <person name="Fujii Y."/>
            <person name="Habara T."/>
            <person name="Sakai H."/>
            <person name="Sato Y."/>
            <person name="Wilson G."/>
            <person name="Kumar K."/>
            <person name="McCouch S."/>
            <person name="Juretic N."/>
            <person name="Hoen D."/>
            <person name="Wright S."/>
            <person name="Bruskiewich R."/>
            <person name="Bureau T."/>
            <person name="Miyao A."/>
            <person name="Hirochika H."/>
            <person name="Nishikawa T."/>
            <person name="Kadowaki K."/>
            <person name="Sugiura M."/>
            <person name="Burr B."/>
            <person name="Sasaki T."/>
        </authorList>
    </citation>
    <scope>NUCLEOTIDE SEQUENCE [LARGE SCALE GENOMIC DNA]</scope>
    <source>
        <strain evidence="3">cv. Nipponbare</strain>
    </source>
</reference>
<evidence type="ECO:0000256" key="1">
    <source>
        <dbReference type="SAM" id="SignalP"/>
    </source>
</evidence>
<reference evidence="3" key="2">
    <citation type="journal article" date="2008" name="Nucleic Acids Res.">
        <title>The rice annotation project database (RAP-DB): 2008 update.</title>
        <authorList>
            <consortium name="The rice annotation project (RAP)"/>
        </authorList>
    </citation>
    <scope>GENOME REANNOTATION</scope>
    <source>
        <strain evidence="3">cv. Nipponbare</strain>
    </source>
</reference>
<dbReference type="Proteomes" id="UP000000763">
    <property type="component" value="Chromosome 4"/>
</dbReference>
<dbReference type="KEGG" id="dosa:Os04g0430500"/>
<evidence type="ECO:0000313" key="2">
    <source>
        <dbReference type="EMBL" id="BAH92672.1"/>
    </source>
</evidence>
<organism evidence="2 3">
    <name type="scientific">Oryza sativa subsp. japonica</name>
    <name type="common">Rice</name>
    <dbReference type="NCBI Taxonomy" id="39947"/>
    <lineage>
        <taxon>Eukaryota</taxon>
        <taxon>Viridiplantae</taxon>
        <taxon>Streptophyta</taxon>
        <taxon>Embryophyta</taxon>
        <taxon>Tracheophyta</taxon>
        <taxon>Spermatophyta</taxon>
        <taxon>Magnoliopsida</taxon>
        <taxon>Liliopsida</taxon>
        <taxon>Poales</taxon>
        <taxon>Poaceae</taxon>
        <taxon>BOP clade</taxon>
        <taxon>Oryzoideae</taxon>
        <taxon>Oryzeae</taxon>
        <taxon>Oryzinae</taxon>
        <taxon>Oryza</taxon>
        <taxon>Oryza sativa</taxon>
    </lineage>
</organism>
<feature type="signal peptide" evidence="1">
    <location>
        <begin position="1"/>
        <end position="24"/>
    </location>
</feature>
<keyword evidence="1" id="KW-0732">Signal</keyword>